<feature type="compositionally biased region" description="Basic and acidic residues" evidence="1">
    <location>
        <begin position="1"/>
        <end position="10"/>
    </location>
</feature>
<organism evidence="2 3">
    <name type="scientific">Triparma retinervis</name>
    <dbReference type="NCBI Taxonomy" id="2557542"/>
    <lineage>
        <taxon>Eukaryota</taxon>
        <taxon>Sar</taxon>
        <taxon>Stramenopiles</taxon>
        <taxon>Ochrophyta</taxon>
        <taxon>Bolidophyceae</taxon>
        <taxon>Parmales</taxon>
        <taxon>Triparmaceae</taxon>
        <taxon>Triparma</taxon>
    </lineage>
</organism>
<feature type="region of interest" description="Disordered" evidence="1">
    <location>
        <begin position="542"/>
        <end position="582"/>
    </location>
</feature>
<sequence length="666" mass="73848">MANNHDRNLNDDDFLDDDDDDDEFIGTFPTDNAEFELGVAPDNQDILKGTEKPTLEEADLLLPHAANQEHFENHQTKMLIDATDVLNNLPEDFFDDVPSTKLSSPQAPTKQRPPTPAPQGLQNRPSPRKLPSPSSMLTHRNPTVSSREAGTFTEKVKSILFSPAWKHTRELHKFQLSIKAYIARMLIEFMYPPCGELLKPSDDFLDNHGDVYNSATLIHNSDTSFRTLGYLADLYEMPVETLHQEEVDGRVVALKRDDLLVRLVGIRGKTTYYSHGRVGKEIIAQSGEVGPRLYDMIFCSEGRVGKEIVAQSGEVGPRLYDIIFRSEVKTRHSSAPNVLLSSNMTSDVIEDVLAERLYPCDMAVQFGFANYGVISNEVKASLVTGYKNLSCIIACLEVHGDVSDEARAFTEKVDLEAKQLLKDVVRPPSSGVPAESTTPQTVGEAKNLKRKKKKTTVSDVSKNVEVIDVDVKVVKVKVESIYESLDELDNQYNDLNDHVEVLGGDVKKHLGYQMEFVKEFDQKHHTLSSKVDSIGVMVKEISSRPPTPTLPPAAKVRVQSPPPQPSLTTTTKKGKLPPAAKVPVHASGSPVGLLGDTISAPPVLTELARARIKHQKDQAKRKREEKKRKQDQAAAELAAEGNGMTVDERNDELELRKTGSKQGWHG</sequence>
<feature type="compositionally biased region" description="Acidic residues" evidence="1">
    <location>
        <begin position="11"/>
        <end position="24"/>
    </location>
</feature>
<protein>
    <submittedName>
        <fullName evidence="2">Uncharacterized protein</fullName>
    </submittedName>
</protein>
<feature type="region of interest" description="Disordered" evidence="1">
    <location>
        <begin position="426"/>
        <end position="449"/>
    </location>
</feature>
<feature type="region of interest" description="Disordered" evidence="1">
    <location>
        <begin position="94"/>
        <end position="149"/>
    </location>
</feature>
<feature type="region of interest" description="Disordered" evidence="1">
    <location>
        <begin position="1"/>
        <end position="47"/>
    </location>
</feature>
<comment type="caution">
    <text evidence="2">The sequence shown here is derived from an EMBL/GenBank/DDBJ whole genome shotgun (WGS) entry which is preliminary data.</text>
</comment>
<evidence type="ECO:0000313" key="2">
    <source>
        <dbReference type="EMBL" id="GMH49729.1"/>
    </source>
</evidence>
<keyword evidence="3" id="KW-1185">Reference proteome</keyword>
<feature type="compositionally biased region" description="Polar residues" evidence="1">
    <location>
        <begin position="100"/>
        <end position="109"/>
    </location>
</feature>
<feature type="compositionally biased region" description="Basic and acidic residues" evidence="1">
    <location>
        <begin position="646"/>
        <end position="657"/>
    </location>
</feature>
<feature type="compositionally biased region" description="Low complexity" evidence="1">
    <location>
        <begin position="566"/>
        <end position="581"/>
    </location>
</feature>
<dbReference type="AlphaFoldDB" id="A0A9W7DN42"/>
<dbReference type="EMBL" id="BRXZ01003203">
    <property type="protein sequence ID" value="GMH49729.1"/>
    <property type="molecule type" value="Genomic_DNA"/>
</dbReference>
<name>A0A9W7DN42_9STRA</name>
<accession>A0A9W7DN42</accession>
<feature type="compositionally biased region" description="Basic residues" evidence="1">
    <location>
        <begin position="612"/>
        <end position="626"/>
    </location>
</feature>
<evidence type="ECO:0000256" key="1">
    <source>
        <dbReference type="SAM" id="MobiDB-lite"/>
    </source>
</evidence>
<feature type="region of interest" description="Disordered" evidence="1">
    <location>
        <begin position="612"/>
        <end position="666"/>
    </location>
</feature>
<feature type="compositionally biased region" description="Polar residues" evidence="1">
    <location>
        <begin position="136"/>
        <end position="148"/>
    </location>
</feature>
<dbReference type="Proteomes" id="UP001165082">
    <property type="component" value="Unassembled WGS sequence"/>
</dbReference>
<gene>
    <name evidence="2" type="ORF">TrRE_jg1159</name>
</gene>
<proteinExistence type="predicted"/>
<reference evidence="2" key="1">
    <citation type="submission" date="2022-07" db="EMBL/GenBank/DDBJ databases">
        <title>Genome analysis of Parmales, a sister group of diatoms, reveals the evolutionary specialization of diatoms from phago-mixotrophs to photoautotrophs.</title>
        <authorList>
            <person name="Ban H."/>
            <person name="Sato S."/>
            <person name="Yoshikawa S."/>
            <person name="Kazumasa Y."/>
            <person name="Nakamura Y."/>
            <person name="Ichinomiya M."/>
            <person name="Saitoh K."/>
            <person name="Sato N."/>
            <person name="Blanc-Mathieu R."/>
            <person name="Endo H."/>
            <person name="Kuwata A."/>
            <person name="Ogata H."/>
        </authorList>
    </citation>
    <scope>NUCLEOTIDE SEQUENCE</scope>
</reference>
<evidence type="ECO:0000313" key="3">
    <source>
        <dbReference type="Proteomes" id="UP001165082"/>
    </source>
</evidence>